<reference evidence="1" key="1">
    <citation type="submission" date="2023-10" db="EMBL/GenBank/DDBJ databases">
        <title>Amphibacter perezi, gen. nov., sp. nov. a novel taxa of the family Comamonadaceae, class Betaproteobacteria isolated from the skin microbiota of Pelophylax perezi from different populations.</title>
        <authorList>
            <person name="Costa S."/>
            <person name="Proenca D.N."/>
            <person name="Lopes I."/>
            <person name="Morais P.V."/>
        </authorList>
    </citation>
    <scope>NUCLEOTIDE SEQUENCE</scope>
    <source>
        <strain evidence="1">SL12-8</strain>
    </source>
</reference>
<sequence length="882" mass="99593">MTTADPRATEAEALNATLAELGERYREQRRERLERFASQPPRGPSVSRLLRDLCTLTDQALHRLWQALDMPHDMALLAVGGYGQGELFPQSDVDVLLLTGAHDHPLFDSQVQRLERFIAACWDGGFPIGSSVRSVDTCLSEAANDITVQTALLTARPLAGNAALSALLAQRLRGSIDPLAFFQAKQVEMRQRHARFDDSPYTLEPNCKESPGGLRDVHVLRWVAQAAGLGDAPQNWVDAGIVTAFEAERLVREDNQIKLIRAHLHLLARRREDRLLFDVQTPLAERLGLHDETSVDGRITLRASEKLMHRYYWSAKAIVQLNRIIWLNLAERLGGSQPEGETERLDAEFCRRGGLLDVQDEAVFERQPQAVLRTFLWLQRRPDLKGLSPRTLRALYNAREHMDTAFRHDPVNKRQFLEILQAPQGQTRVFRLMNNTSVLGRYLWVFRRIVGRMQHDLFHVYTVDQHILMVLRNVRRFFIAEHAHEYPFCSQLAADFDAPWLLYVAALFHDIAKGRGGDHSKLGAVEVRRFARNHGLADADRDLVEFLVREHLTMSQTAQKQDISDPDVVHAFARVVQTPRRLVALYLLTVADIRGTGPKVWNGWKGTLLENLFKSTQQVLGSGEAPSRGSAVQQRKAAARQELALHSVLPGSENDLWALLDVSYFVRHDASEIAWHARMLWRYLHQTQPTVRARPNRAGDGLQVVVYSGLEVPHQFARICAFFDRVGLSVLDAKIHTTRHGFLLDTFQVTLEESDDTAWRDRIALIEHELSQALLRTEPLPAPRKGRVSRRVKSFPLPPEVDLTADDKGSSWVLTVSAVDRPGLLYAVAYTLSHHAVNIQHARISTMGERIQDTFLVDGACLQQVRAQGQLEQALLAALTPG</sequence>
<keyword evidence="1" id="KW-0808">Transferase</keyword>
<accession>A0ACC6NZU3</accession>
<dbReference type="EMBL" id="JAWDIE010000003">
    <property type="protein sequence ID" value="MEJ7137367.1"/>
    <property type="molecule type" value="Genomic_DNA"/>
</dbReference>
<evidence type="ECO:0000313" key="2">
    <source>
        <dbReference type="Proteomes" id="UP001364695"/>
    </source>
</evidence>
<organism evidence="1 2">
    <name type="scientific">Amphibiibacter pelophylacis</name>
    <dbReference type="NCBI Taxonomy" id="1799477"/>
    <lineage>
        <taxon>Bacteria</taxon>
        <taxon>Pseudomonadati</taxon>
        <taxon>Pseudomonadota</taxon>
        <taxon>Betaproteobacteria</taxon>
        <taxon>Burkholderiales</taxon>
        <taxon>Sphaerotilaceae</taxon>
        <taxon>Amphibiibacter</taxon>
    </lineage>
</organism>
<name>A0ACC6NZU3_9BURK</name>
<evidence type="ECO:0000313" key="1">
    <source>
        <dbReference type="EMBL" id="MEJ7137367.1"/>
    </source>
</evidence>
<proteinExistence type="predicted"/>
<keyword evidence="1" id="KW-0548">Nucleotidyltransferase</keyword>
<gene>
    <name evidence="1" type="ORF">RV045_02840</name>
</gene>
<dbReference type="Proteomes" id="UP001364695">
    <property type="component" value="Unassembled WGS sequence"/>
</dbReference>
<dbReference type="EC" id="2.7.7.59" evidence="1"/>
<protein>
    <submittedName>
        <fullName evidence="1">[protein-PII] uridylyltransferase</fullName>
        <ecNumber evidence="1">2.7.7.59</ecNumber>
    </submittedName>
</protein>
<comment type="caution">
    <text evidence="1">The sequence shown here is derived from an EMBL/GenBank/DDBJ whole genome shotgun (WGS) entry which is preliminary data.</text>
</comment>
<keyword evidence="2" id="KW-1185">Reference proteome</keyword>